<dbReference type="EMBL" id="FPCH01000002">
    <property type="protein sequence ID" value="SFV33012.1"/>
    <property type="molecule type" value="Genomic_DNA"/>
</dbReference>
<name>A0A1I7NEB0_9HYPH</name>
<proteinExistence type="predicted"/>
<keyword evidence="2" id="KW-1185">Reference proteome</keyword>
<gene>
    <name evidence="1" type="ORF">SAMN04488557_1805</name>
</gene>
<reference evidence="2" key="1">
    <citation type="submission" date="2016-10" db="EMBL/GenBank/DDBJ databases">
        <authorList>
            <person name="Varghese N."/>
            <person name="Submissions S."/>
        </authorList>
    </citation>
    <scope>NUCLEOTIDE SEQUENCE [LARGE SCALE GENOMIC DNA]</scope>
    <source>
        <strain evidence="2">DSM 1565</strain>
    </source>
</reference>
<dbReference type="Proteomes" id="UP000199423">
    <property type="component" value="Unassembled WGS sequence"/>
</dbReference>
<organism evidence="1 2">
    <name type="scientific">Hyphomicrobium facile</name>
    <dbReference type="NCBI Taxonomy" id="51670"/>
    <lineage>
        <taxon>Bacteria</taxon>
        <taxon>Pseudomonadati</taxon>
        <taxon>Pseudomonadota</taxon>
        <taxon>Alphaproteobacteria</taxon>
        <taxon>Hyphomicrobiales</taxon>
        <taxon>Hyphomicrobiaceae</taxon>
        <taxon>Hyphomicrobium</taxon>
    </lineage>
</organism>
<evidence type="ECO:0000313" key="2">
    <source>
        <dbReference type="Proteomes" id="UP000199423"/>
    </source>
</evidence>
<protein>
    <submittedName>
        <fullName evidence="1">Uncharacterized protein</fullName>
    </submittedName>
</protein>
<sequence length="243" mass="27002">MKRIGRVLSDVAQEAPERPVALLKRGGMGLQRVVWSALLSIAIAGCTHDRLGPVEGHYQDFQVDPPNKNTVTVCHAYTCKMMTKFRFTDADIDELRAIFKKIKKADTAEEERRAVAYSIGWIETRVGAAIGTSTDRAGMDFAASGDPSQMDCVDESTNTTSYMLVMQNNGLLKYHTVGTPFSKDQLWKGVSGWTHWTAVLKENSNGQRWAIDSWIYANGVNPAVVEVEKWYIEDLGSLPVAQK</sequence>
<dbReference type="AlphaFoldDB" id="A0A1I7NEB0"/>
<accession>A0A1I7NEB0</accession>
<dbReference type="STRING" id="51670.SAMN04488557_1805"/>
<evidence type="ECO:0000313" key="1">
    <source>
        <dbReference type="EMBL" id="SFV33012.1"/>
    </source>
</evidence>